<evidence type="ECO:0000313" key="2">
    <source>
        <dbReference type="Proteomes" id="UP000276133"/>
    </source>
</evidence>
<organism evidence="1 2">
    <name type="scientific">Brachionus plicatilis</name>
    <name type="common">Marine rotifer</name>
    <name type="synonym">Brachionus muelleri</name>
    <dbReference type="NCBI Taxonomy" id="10195"/>
    <lineage>
        <taxon>Eukaryota</taxon>
        <taxon>Metazoa</taxon>
        <taxon>Spiralia</taxon>
        <taxon>Gnathifera</taxon>
        <taxon>Rotifera</taxon>
        <taxon>Eurotatoria</taxon>
        <taxon>Monogononta</taxon>
        <taxon>Pseudotrocha</taxon>
        <taxon>Ploima</taxon>
        <taxon>Brachionidae</taxon>
        <taxon>Brachionus</taxon>
    </lineage>
</organism>
<protein>
    <submittedName>
        <fullName evidence="1">Uncharacterized protein</fullName>
    </submittedName>
</protein>
<dbReference type="AlphaFoldDB" id="A0A3M7SQU9"/>
<accession>A0A3M7SQU9</accession>
<dbReference type="EMBL" id="REGN01000908">
    <property type="protein sequence ID" value="RNA38204.1"/>
    <property type="molecule type" value="Genomic_DNA"/>
</dbReference>
<comment type="caution">
    <text evidence="1">The sequence shown here is derived from an EMBL/GenBank/DDBJ whole genome shotgun (WGS) entry which is preliminary data.</text>
</comment>
<reference evidence="1 2" key="1">
    <citation type="journal article" date="2018" name="Sci. Rep.">
        <title>Genomic signatures of local adaptation to the degree of environmental predictability in rotifers.</title>
        <authorList>
            <person name="Franch-Gras L."/>
            <person name="Hahn C."/>
            <person name="Garcia-Roger E.M."/>
            <person name="Carmona M.J."/>
            <person name="Serra M."/>
            <person name="Gomez A."/>
        </authorList>
    </citation>
    <scope>NUCLEOTIDE SEQUENCE [LARGE SCALE GENOMIC DNA]</scope>
    <source>
        <strain evidence="1">HYR1</strain>
    </source>
</reference>
<gene>
    <name evidence="1" type="ORF">BpHYR1_046073</name>
</gene>
<keyword evidence="2" id="KW-1185">Reference proteome</keyword>
<evidence type="ECO:0000313" key="1">
    <source>
        <dbReference type="EMBL" id="RNA38204.1"/>
    </source>
</evidence>
<name>A0A3M7SQU9_BRAPC</name>
<dbReference type="Proteomes" id="UP000276133">
    <property type="component" value="Unassembled WGS sequence"/>
</dbReference>
<proteinExistence type="predicted"/>
<sequence>MKPDLPHRQKSNFDTIFSYICETTNFTESTIFHDIFFYHILPLSILSCLKVTCLKSSPSPDFKILNTEEEL</sequence>